<dbReference type="Gene3D" id="2.60.40.10">
    <property type="entry name" value="Immunoglobulins"/>
    <property type="match status" value="4"/>
</dbReference>
<evidence type="ECO:0000313" key="1">
    <source>
        <dbReference type="EMBL" id="KAF5906254.1"/>
    </source>
</evidence>
<dbReference type="AlphaFoldDB" id="A0A8J4X945"/>
<dbReference type="InterPro" id="IPR013783">
    <property type="entry name" value="Ig-like_fold"/>
</dbReference>
<dbReference type="EMBL" id="QNUK01000035">
    <property type="protein sequence ID" value="KAF5906254.1"/>
    <property type="molecule type" value="Genomic_DNA"/>
</dbReference>
<comment type="caution">
    <text evidence="1">The sequence shown here is derived from an EMBL/GenBank/DDBJ whole genome shotgun (WGS) entry which is preliminary data.</text>
</comment>
<keyword evidence="2" id="KW-1185">Reference proteome</keyword>
<dbReference type="PANTHER" id="PTHR46484:SF1">
    <property type="entry name" value="SCHWANN CELL MYELIN PROTEIN-RELATED"/>
    <property type="match status" value="1"/>
</dbReference>
<accession>A0A8J4X945</accession>
<evidence type="ECO:0000313" key="2">
    <source>
        <dbReference type="Proteomes" id="UP000727407"/>
    </source>
</evidence>
<dbReference type="SUPFAM" id="SSF48726">
    <property type="entry name" value="Immunoglobulin"/>
    <property type="match status" value="3"/>
</dbReference>
<dbReference type="PANTHER" id="PTHR46484">
    <property type="entry name" value="SI:CH211-171H4.5-RELATED"/>
    <property type="match status" value="1"/>
</dbReference>
<gene>
    <name evidence="1" type="ORF">DAT39_004002</name>
</gene>
<sequence>ILFNSTWAWSVDMPSSISGLHRSCLVIPCEFSYSSNPPYNPYRIVWYQHVSRGYPLVFDSWNPYSVIEKYRGKTSLYEGLHKYRDCSLLIKDLRDFHHGDRIYAWIDPENVGWTTYKFYDVSTFIRVRSSAPKPEVDIYGGYKIGERIRVQCITYHTCPYNPPSLSLSGIQKTFDSLDNIDIGGGNWKITLTRHGVVESERQRVECSVRHSGGLSASTTKIHYAECSIDEAQISPDSNTEFLEGVEQDIVCSVTYMCSSAQPQISWKNGIFNGINTYISKQGIKYEVRSTLKFTAKADDHGKTVTCQTDFKGMVQRVQITLRVKKMFSLDWTYSMPSKMTGLRGTCLVIPCSFDFRNSTKNPADVEVKWYIYSTSQYPLVYSSDGDYVIGKYFGKTKLYGQTSEKDCSLEIKTEMNHNGDRLYPWMDPKSIETFHKEDFYAKSIELQITEQADKPKLSIIGVPRVGEQVTVSCSVFHTCPSNPPSLSVGKALETDISVHNPEQDGFWELTRIHTFIIKEEEQTVTCKATFHGGQISESQIYLKAQ</sequence>
<feature type="non-terminal residue" evidence="1">
    <location>
        <position position="545"/>
    </location>
</feature>
<dbReference type="InterPro" id="IPR036179">
    <property type="entry name" value="Ig-like_dom_sf"/>
</dbReference>
<protein>
    <submittedName>
        <fullName evidence="1">Uncharacterized protein</fullName>
    </submittedName>
</protein>
<dbReference type="OrthoDB" id="10039395at2759"/>
<proteinExistence type="predicted"/>
<name>A0A8J4X945_CLAMG</name>
<feature type="non-terminal residue" evidence="1">
    <location>
        <position position="1"/>
    </location>
</feature>
<reference evidence="1" key="1">
    <citation type="submission" date="2020-07" db="EMBL/GenBank/DDBJ databases">
        <title>Clarias magur genome sequencing, assembly and annotation.</title>
        <authorList>
            <person name="Kushwaha B."/>
            <person name="Kumar R."/>
            <person name="Das P."/>
            <person name="Joshi C.G."/>
            <person name="Kumar D."/>
            <person name="Nagpure N.S."/>
            <person name="Pandey M."/>
            <person name="Agarwal S."/>
            <person name="Srivastava S."/>
            <person name="Singh M."/>
            <person name="Sahoo L."/>
            <person name="Jayasankar P."/>
            <person name="Meher P.K."/>
            <person name="Koringa P.G."/>
            <person name="Iquebal M.A."/>
            <person name="Das S.P."/>
            <person name="Bit A."/>
            <person name="Patnaik S."/>
            <person name="Patel N."/>
            <person name="Shah T.M."/>
            <person name="Hinsu A."/>
            <person name="Jena J.K."/>
        </authorList>
    </citation>
    <scope>NUCLEOTIDE SEQUENCE</scope>
    <source>
        <strain evidence="1">CIFAMagur01</strain>
        <tissue evidence="1">Testis</tissue>
    </source>
</reference>
<organism evidence="1 2">
    <name type="scientific">Clarias magur</name>
    <name type="common">Asian catfish</name>
    <name type="synonym">Macropteronotus magur</name>
    <dbReference type="NCBI Taxonomy" id="1594786"/>
    <lineage>
        <taxon>Eukaryota</taxon>
        <taxon>Metazoa</taxon>
        <taxon>Chordata</taxon>
        <taxon>Craniata</taxon>
        <taxon>Vertebrata</taxon>
        <taxon>Euteleostomi</taxon>
        <taxon>Actinopterygii</taxon>
        <taxon>Neopterygii</taxon>
        <taxon>Teleostei</taxon>
        <taxon>Ostariophysi</taxon>
        <taxon>Siluriformes</taxon>
        <taxon>Clariidae</taxon>
        <taxon>Clarias</taxon>
    </lineage>
</organism>
<dbReference type="Proteomes" id="UP000727407">
    <property type="component" value="Unassembled WGS sequence"/>
</dbReference>